<dbReference type="AlphaFoldDB" id="A0ABD1JXE1"/>
<dbReference type="InterPro" id="IPR043519">
    <property type="entry name" value="NT_sf"/>
</dbReference>
<evidence type="ECO:0000256" key="7">
    <source>
        <dbReference type="ARBA" id="ARBA00022741"/>
    </source>
</evidence>
<evidence type="ECO:0000256" key="3">
    <source>
        <dbReference type="ARBA" id="ARBA00022679"/>
    </source>
</evidence>
<dbReference type="EMBL" id="JBHFQA010000011">
    <property type="protein sequence ID" value="KAL2091501.1"/>
    <property type="molecule type" value="Genomic_DNA"/>
</dbReference>
<keyword evidence="5" id="KW-0548">Nucleotidyltransferase</keyword>
<dbReference type="GO" id="GO:0000166">
    <property type="term" value="F:nucleotide binding"/>
    <property type="evidence" value="ECO:0007669"/>
    <property type="project" value="UniProtKB-KW"/>
</dbReference>
<evidence type="ECO:0000256" key="6">
    <source>
        <dbReference type="ARBA" id="ARBA00022723"/>
    </source>
</evidence>
<keyword evidence="3 9" id="KW-0808">Transferase</keyword>
<evidence type="ECO:0000256" key="9">
    <source>
        <dbReference type="RuleBase" id="RU003953"/>
    </source>
</evidence>
<comment type="caution">
    <text evidence="12">The sequence shown here is derived from an EMBL/GenBank/DDBJ whole genome shotgun (WGS) entry which is preliminary data.</text>
</comment>
<dbReference type="InterPro" id="IPR002646">
    <property type="entry name" value="PolA_pol_head_dom"/>
</dbReference>
<proteinExistence type="inferred from homology"/>
<keyword evidence="13" id="KW-1185">Reference proteome</keyword>
<dbReference type="PANTHER" id="PTHR46173">
    <property type="entry name" value="CCA TRNA NUCLEOTIDYLTRANSFERASE 1, MITOCHONDRIAL"/>
    <property type="match status" value="1"/>
</dbReference>
<evidence type="ECO:0000256" key="5">
    <source>
        <dbReference type="ARBA" id="ARBA00022695"/>
    </source>
</evidence>
<name>A0ABD1JXE1_9TELE</name>
<keyword evidence="8" id="KW-0460">Magnesium</keyword>
<dbReference type="SUPFAM" id="SSF81301">
    <property type="entry name" value="Nucleotidyltransferase"/>
    <property type="match status" value="1"/>
</dbReference>
<gene>
    <name evidence="12" type="ORF">ACEWY4_013764</name>
</gene>
<evidence type="ECO:0000259" key="11">
    <source>
        <dbReference type="Pfam" id="PF12627"/>
    </source>
</evidence>
<dbReference type="GO" id="GO:0003723">
    <property type="term" value="F:RNA binding"/>
    <property type="evidence" value="ECO:0007669"/>
    <property type="project" value="UniProtKB-KW"/>
</dbReference>
<evidence type="ECO:0008006" key="14">
    <source>
        <dbReference type="Google" id="ProtNLM"/>
    </source>
</evidence>
<dbReference type="Pfam" id="PF12627">
    <property type="entry name" value="PolyA_pol_RNAbd"/>
    <property type="match status" value="1"/>
</dbReference>
<evidence type="ECO:0000256" key="8">
    <source>
        <dbReference type="ARBA" id="ARBA00022842"/>
    </source>
</evidence>
<evidence type="ECO:0000313" key="13">
    <source>
        <dbReference type="Proteomes" id="UP001591681"/>
    </source>
</evidence>
<dbReference type="Gene3D" id="3.30.460.10">
    <property type="entry name" value="Beta Polymerase, domain 2"/>
    <property type="match status" value="1"/>
</dbReference>
<evidence type="ECO:0000259" key="10">
    <source>
        <dbReference type="Pfam" id="PF01743"/>
    </source>
</evidence>
<dbReference type="GO" id="GO:0046872">
    <property type="term" value="F:metal ion binding"/>
    <property type="evidence" value="ECO:0007669"/>
    <property type="project" value="UniProtKB-KW"/>
</dbReference>
<dbReference type="Proteomes" id="UP001591681">
    <property type="component" value="Unassembled WGS sequence"/>
</dbReference>
<evidence type="ECO:0000256" key="1">
    <source>
        <dbReference type="ARBA" id="ARBA00001946"/>
    </source>
</evidence>
<comment type="similarity">
    <text evidence="2 9">Belongs to the tRNA nucleotidyltransferase/poly(A) polymerase family.</text>
</comment>
<accession>A0ABD1JXE1</accession>
<sequence length="429" mass="49237">MLGRIFLNPAIGRLRVWSTRHLLTMQLKTKEFQSLFTDGLNGIADLFAKNQYELRIAGGAVRDLLSGKRPEDVDFATTATPEEMKTMFQAAGIRMINNKGEKHGTITARLDNENFEVTTLRVDVQTDGRHAEVEFTTDWEKDAERRDLTINSMFLGLDGTLYDYFNGYEDLQNRKVRFVGSACFRIQEDYLRILRYFRFYGRVASEPGEHEPETLEAIRENACGLAAISGERIWVELKKLVTGNHAAHLLELIYELDLAQYMGLPPEGNVEEMKRVWSCAHSLSPKPMTVLSALFRGMDNVDKLDLRLRISKEEKTLGLFLVKNRRDLVRGEDPDDRLRPYTDFIIDSREVDIQNKVCELLKYQGEEKLLAEMTSWTVPRFPVSGHDLRKVGVTSGKEIGNVLQGLRDTWKKSRYQMDKDELLSTVKQS</sequence>
<keyword evidence="9" id="KW-0694">RNA-binding</keyword>
<keyword evidence="4" id="KW-0819">tRNA processing</keyword>
<organism evidence="12 13">
    <name type="scientific">Coilia grayii</name>
    <name type="common">Gray's grenadier anchovy</name>
    <dbReference type="NCBI Taxonomy" id="363190"/>
    <lineage>
        <taxon>Eukaryota</taxon>
        <taxon>Metazoa</taxon>
        <taxon>Chordata</taxon>
        <taxon>Craniata</taxon>
        <taxon>Vertebrata</taxon>
        <taxon>Euteleostomi</taxon>
        <taxon>Actinopterygii</taxon>
        <taxon>Neopterygii</taxon>
        <taxon>Teleostei</taxon>
        <taxon>Clupei</taxon>
        <taxon>Clupeiformes</taxon>
        <taxon>Clupeoidei</taxon>
        <taxon>Engraulidae</taxon>
        <taxon>Coilinae</taxon>
        <taxon>Coilia</taxon>
    </lineage>
</organism>
<protein>
    <recommendedName>
        <fullName evidence="14">tRNA nucleotidyl transferase, CCA-adding, 1</fullName>
    </recommendedName>
</protein>
<evidence type="ECO:0000256" key="4">
    <source>
        <dbReference type="ARBA" id="ARBA00022694"/>
    </source>
</evidence>
<comment type="cofactor">
    <cofactor evidence="1">
        <name>Mg(2+)</name>
        <dbReference type="ChEBI" id="CHEBI:18420"/>
    </cofactor>
</comment>
<feature type="domain" description="tRNA nucleotidyltransferase/poly(A) polymerase RNA and SrmB- binding" evidence="11">
    <location>
        <begin position="211"/>
        <end position="262"/>
    </location>
</feature>
<dbReference type="PANTHER" id="PTHR46173:SF1">
    <property type="entry name" value="CCA TRNA NUCLEOTIDYLTRANSFERASE 1, MITOCHONDRIAL"/>
    <property type="match status" value="1"/>
</dbReference>
<feature type="domain" description="Poly A polymerase head" evidence="10">
    <location>
        <begin position="54"/>
        <end position="177"/>
    </location>
</feature>
<evidence type="ECO:0000256" key="2">
    <source>
        <dbReference type="ARBA" id="ARBA00007265"/>
    </source>
</evidence>
<dbReference type="Pfam" id="PF01743">
    <property type="entry name" value="PolyA_pol"/>
    <property type="match status" value="1"/>
</dbReference>
<dbReference type="InterPro" id="IPR032828">
    <property type="entry name" value="PolyA_RNA-bd"/>
</dbReference>
<dbReference type="SUPFAM" id="SSF81891">
    <property type="entry name" value="Poly A polymerase C-terminal region-like"/>
    <property type="match status" value="1"/>
</dbReference>
<keyword evidence="6" id="KW-0479">Metal-binding</keyword>
<keyword evidence="7" id="KW-0547">Nucleotide-binding</keyword>
<dbReference type="CDD" id="cd05398">
    <property type="entry name" value="NT_ClassII-CCAase"/>
    <property type="match status" value="1"/>
</dbReference>
<evidence type="ECO:0000313" key="12">
    <source>
        <dbReference type="EMBL" id="KAL2091501.1"/>
    </source>
</evidence>
<dbReference type="InterPro" id="IPR050264">
    <property type="entry name" value="Bact_CCA-adding_enz_type3_sf"/>
</dbReference>
<dbReference type="Gene3D" id="1.10.3090.10">
    <property type="entry name" value="cca-adding enzyme, domain 2"/>
    <property type="match status" value="1"/>
</dbReference>
<reference evidence="12 13" key="1">
    <citation type="submission" date="2024-09" db="EMBL/GenBank/DDBJ databases">
        <title>A chromosome-level genome assembly of Gray's grenadier anchovy, Coilia grayii.</title>
        <authorList>
            <person name="Fu Z."/>
        </authorList>
    </citation>
    <scope>NUCLEOTIDE SEQUENCE [LARGE SCALE GENOMIC DNA]</scope>
    <source>
        <strain evidence="12">G4</strain>
        <tissue evidence="12">Muscle</tissue>
    </source>
</reference>
<dbReference type="GO" id="GO:0001680">
    <property type="term" value="P:tRNA 3'-terminal CCA addition"/>
    <property type="evidence" value="ECO:0007669"/>
    <property type="project" value="UniProtKB-ARBA"/>
</dbReference>
<dbReference type="GO" id="GO:0016779">
    <property type="term" value="F:nucleotidyltransferase activity"/>
    <property type="evidence" value="ECO:0007669"/>
    <property type="project" value="UniProtKB-KW"/>
</dbReference>